<evidence type="ECO:0000313" key="11">
    <source>
        <dbReference type="EMBL" id="SDG17614.1"/>
    </source>
</evidence>
<name>A0A1G7S3R9_9SPHI</name>
<feature type="compositionally biased region" description="Basic and acidic residues" evidence="10">
    <location>
        <begin position="104"/>
        <end position="120"/>
    </location>
</feature>
<comment type="subcellular location">
    <subcellularLocation>
        <location evidence="1 9">Cell membrane</location>
        <topology evidence="1 9">Single-pass membrane protein</topology>
    </subcellularLocation>
</comment>
<organism evidence="11 12">
    <name type="scientific">Pedobacter terrae</name>
    <dbReference type="NCBI Taxonomy" id="405671"/>
    <lineage>
        <taxon>Bacteria</taxon>
        <taxon>Pseudomonadati</taxon>
        <taxon>Bacteroidota</taxon>
        <taxon>Sphingobacteriia</taxon>
        <taxon>Sphingobacteriales</taxon>
        <taxon>Sphingobacteriaceae</taxon>
        <taxon>Pedobacter</taxon>
    </lineage>
</organism>
<evidence type="ECO:0000256" key="3">
    <source>
        <dbReference type="ARBA" id="ARBA00022475"/>
    </source>
</evidence>
<keyword evidence="5 9" id="KW-0653">Protein transport</keyword>
<proteinExistence type="inferred from homology"/>
<keyword evidence="2 9" id="KW-0813">Transport</keyword>
<keyword evidence="7 9" id="KW-0811">Translocation</keyword>
<dbReference type="AlphaFoldDB" id="A0A1G7S3R9"/>
<evidence type="ECO:0000256" key="7">
    <source>
        <dbReference type="ARBA" id="ARBA00023010"/>
    </source>
</evidence>
<dbReference type="GO" id="GO:0033281">
    <property type="term" value="C:TAT protein transport complex"/>
    <property type="evidence" value="ECO:0007669"/>
    <property type="project" value="UniProtKB-UniRule"/>
</dbReference>
<dbReference type="Proteomes" id="UP000199643">
    <property type="component" value="Unassembled WGS sequence"/>
</dbReference>
<dbReference type="NCBIfam" id="NF011430">
    <property type="entry name" value="PRK14861.1"/>
    <property type="match status" value="1"/>
</dbReference>
<evidence type="ECO:0000256" key="5">
    <source>
        <dbReference type="ARBA" id="ARBA00022927"/>
    </source>
</evidence>
<evidence type="ECO:0000313" key="12">
    <source>
        <dbReference type="Proteomes" id="UP000199643"/>
    </source>
</evidence>
<evidence type="ECO:0000256" key="4">
    <source>
        <dbReference type="ARBA" id="ARBA00022692"/>
    </source>
</evidence>
<sequence>MYQGTLLEFLNMGGSEIVLILVVVLLLFGGKKLPELARGLGKGIREFKDASDGVKREIHRNINAMDLDKEEAEETAVNTHSERHHPTEELPVDEKVEPGVPHIDLAKPTDEKIVTDKEKA</sequence>
<evidence type="ECO:0000256" key="10">
    <source>
        <dbReference type="SAM" id="MobiDB-lite"/>
    </source>
</evidence>
<dbReference type="GO" id="GO:0043953">
    <property type="term" value="P:protein transport by the Tat complex"/>
    <property type="evidence" value="ECO:0007669"/>
    <property type="project" value="UniProtKB-UniRule"/>
</dbReference>
<dbReference type="Pfam" id="PF02416">
    <property type="entry name" value="TatA_B_E"/>
    <property type="match status" value="1"/>
</dbReference>
<keyword evidence="4 9" id="KW-0812">Transmembrane</keyword>
<comment type="subunit">
    <text evidence="9">Forms a complex with TatC.</text>
</comment>
<dbReference type="RefSeq" id="WP_090498069.1">
    <property type="nucleotide sequence ID" value="NZ_FNCH01000004.1"/>
</dbReference>
<comment type="function">
    <text evidence="9">Part of the twin-arginine translocation (Tat) system that transports large folded proteins containing a characteristic twin-arginine motif in their signal peptide across membranes. TatA could form the protein-conducting channel of the Tat system.</text>
</comment>
<gene>
    <name evidence="9" type="primary">tatA</name>
    <name evidence="11" type="ORF">SAMN05421827_10425</name>
</gene>
<evidence type="ECO:0000256" key="8">
    <source>
        <dbReference type="ARBA" id="ARBA00023136"/>
    </source>
</evidence>
<dbReference type="InterPro" id="IPR003369">
    <property type="entry name" value="TatA/B/E"/>
</dbReference>
<dbReference type="HAMAP" id="MF_00236">
    <property type="entry name" value="TatA_E"/>
    <property type="match status" value="1"/>
</dbReference>
<dbReference type="PANTHER" id="PTHR42982:SF1">
    <property type="entry name" value="SEC-INDEPENDENT PROTEIN TRANSLOCASE PROTEIN TATA"/>
    <property type="match status" value="1"/>
</dbReference>
<evidence type="ECO:0000256" key="2">
    <source>
        <dbReference type="ARBA" id="ARBA00022448"/>
    </source>
</evidence>
<evidence type="ECO:0000256" key="9">
    <source>
        <dbReference type="HAMAP-Rule" id="MF_00236"/>
    </source>
</evidence>
<feature type="region of interest" description="Disordered" evidence="10">
    <location>
        <begin position="65"/>
        <end position="120"/>
    </location>
</feature>
<evidence type="ECO:0000256" key="1">
    <source>
        <dbReference type="ARBA" id="ARBA00004162"/>
    </source>
</evidence>
<reference evidence="12" key="1">
    <citation type="submission" date="2016-10" db="EMBL/GenBank/DDBJ databases">
        <authorList>
            <person name="Varghese N."/>
            <person name="Submissions S."/>
        </authorList>
    </citation>
    <scope>NUCLEOTIDE SEQUENCE [LARGE SCALE GENOMIC DNA]</scope>
    <source>
        <strain evidence="12">DSM 17933</strain>
    </source>
</reference>
<dbReference type="PANTHER" id="PTHR42982">
    <property type="entry name" value="SEC-INDEPENDENT PROTEIN TRANSLOCASE PROTEIN TATA"/>
    <property type="match status" value="1"/>
</dbReference>
<dbReference type="GO" id="GO:0008320">
    <property type="term" value="F:protein transmembrane transporter activity"/>
    <property type="evidence" value="ECO:0007669"/>
    <property type="project" value="UniProtKB-UniRule"/>
</dbReference>
<keyword evidence="12" id="KW-1185">Reference proteome</keyword>
<accession>A0A1G7S3R9</accession>
<feature type="transmembrane region" description="Helical" evidence="9">
    <location>
        <begin position="6"/>
        <end position="28"/>
    </location>
</feature>
<protein>
    <recommendedName>
        <fullName evidence="9">Sec-independent protein translocase protein TatA</fullName>
    </recommendedName>
</protein>
<keyword evidence="8 9" id="KW-0472">Membrane</keyword>
<dbReference type="EMBL" id="FNCH01000004">
    <property type="protein sequence ID" value="SDG17614.1"/>
    <property type="molecule type" value="Genomic_DNA"/>
</dbReference>
<dbReference type="OrthoDB" id="9812812at2"/>
<feature type="compositionally biased region" description="Basic and acidic residues" evidence="10">
    <location>
        <begin position="80"/>
        <end position="97"/>
    </location>
</feature>
<dbReference type="PRINTS" id="PR01506">
    <property type="entry name" value="TATBPROTEIN"/>
</dbReference>
<comment type="similarity">
    <text evidence="9">Belongs to the TatA/E family.</text>
</comment>
<dbReference type="NCBIfam" id="TIGR01411">
    <property type="entry name" value="tatAE"/>
    <property type="match status" value="1"/>
</dbReference>
<keyword evidence="3 9" id="KW-1003">Cell membrane</keyword>
<dbReference type="STRING" id="405671.SAMN05421827_10425"/>
<keyword evidence="6 9" id="KW-1133">Transmembrane helix</keyword>
<dbReference type="Gene3D" id="1.20.5.3310">
    <property type="match status" value="1"/>
</dbReference>
<dbReference type="InterPro" id="IPR006312">
    <property type="entry name" value="TatA/E"/>
</dbReference>
<evidence type="ECO:0000256" key="6">
    <source>
        <dbReference type="ARBA" id="ARBA00022989"/>
    </source>
</evidence>